<feature type="non-terminal residue" evidence="2">
    <location>
        <position position="1"/>
    </location>
</feature>
<dbReference type="EMBL" id="BART01003677">
    <property type="protein sequence ID" value="GAG59849.1"/>
    <property type="molecule type" value="Genomic_DNA"/>
</dbReference>
<comment type="caution">
    <text evidence="2">The sequence shown here is derived from an EMBL/GenBank/DDBJ whole genome shotgun (WGS) entry which is preliminary data.</text>
</comment>
<gene>
    <name evidence="2" type="ORF">S01H4_09898</name>
</gene>
<dbReference type="AlphaFoldDB" id="X0YTD8"/>
<protein>
    <submittedName>
        <fullName evidence="2">Uncharacterized protein</fullName>
    </submittedName>
</protein>
<evidence type="ECO:0000313" key="2">
    <source>
        <dbReference type="EMBL" id="GAG59849.1"/>
    </source>
</evidence>
<sequence length="291" mass="33508">IYTYVESEVPPILLCNTVSGESHTLVTIGHGYQFPIDNPKMTEAKWPGESSLFFARSSVWVPYYLVHDDQRGIYRKLTPIEPDPTLLLSRIRDNYGDIDISNIELDNWKCPITIDLPVVGNSQRHEIANIFGVIVPLPRNVILTGKQSESKSARMIRLWHWLSHTSPPDNLVLRTYLIPSNEYKKRIIESDMDGFVKAMYRSKPMPKWVWVTEVSSIESYNAPEPKEWLIRGEVIIDATSNPWVPDFVAFHYITDTMSVLATMKPEHETAEQAFEGGWQSKRDKPYSGWIR</sequence>
<accession>X0YTD8</accession>
<proteinExistence type="predicted"/>
<evidence type="ECO:0000256" key="1">
    <source>
        <dbReference type="SAM" id="MobiDB-lite"/>
    </source>
</evidence>
<reference evidence="2" key="1">
    <citation type="journal article" date="2014" name="Front. Microbiol.">
        <title>High frequency of phylogenetically diverse reductive dehalogenase-homologous genes in deep subseafloor sedimentary metagenomes.</title>
        <authorList>
            <person name="Kawai M."/>
            <person name="Futagami T."/>
            <person name="Toyoda A."/>
            <person name="Takaki Y."/>
            <person name="Nishi S."/>
            <person name="Hori S."/>
            <person name="Arai W."/>
            <person name="Tsubouchi T."/>
            <person name="Morono Y."/>
            <person name="Uchiyama I."/>
            <person name="Ito T."/>
            <person name="Fujiyama A."/>
            <person name="Inagaki F."/>
            <person name="Takami H."/>
        </authorList>
    </citation>
    <scope>NUCLEOTIDE SEQUENCE</scope>
    <source>
        <strain evidence="2">Expedition CK06-06</strain>
    </source>
</reference>
<feature type="region of interest" description="Disordered" evidence="1">
    <location>
        <begin position="272"/>
        <end position="291"/>
    </location>
</feature>
<organism evidence="2">
    <name type="scientific">marine sediment metagenome</name>
    <dbReference type="NCBI Taxonomy" id="412755"/>
    <lineage>
        <taxon>unclassified sequences</taxon>
        <taxon>metagenomes</taxon>
        <taxon>ecological metagenomes</taxon>
    </lineage>
</organism>
<name>X0YTD8_9ZZZZ</name>